<proteinExistence type="predicted"/>
<sequence>NTTQITEQEAVVESSTITQPLVVTMKVNQTSDTSPLPFDKVKNKETDTITKITTNNKKDKMNVNGPSDVSENTIDITLVAFATPLLSAKKFFMY</sequence>
<protein>
    <submittedName>
        <fullName evidence="1">2359_t:CDS:1</fullName>
    </submittedName>
</protein>
<organism evidence="1 2">
    <name type="scientific">Funneliformis caledonium</name>
    <dbReference type="NCBI Taxonomy" id="1117310"/>
    <lineage>
        <taxon>Eukaryota</taxon>
        <taxon>Fungi</taxon>
        <taxon>Fungi incertae sedis</taxon>
        <taxon>Mucoromycota</taxon>
        <taxon>Glomeromycotina</taxon>
        <taxon>Glomeromycetes</taxon>
        <taxon>Glomerales</taxon>
        <taxon>Glomeraceae</taxon>
        <taxon>Funneliformis</taxon>
    </lineage>
</organism>
<keyword evidence="2" id="KW-1185">Reference proteome</keyword>
<accession>A0A9N9HFC3</accession>
<feature type="non-terminal residue" evidence="1">
    <location>
        <position position="1"/>
    </location>
</feature>
<comment type="caution">
    <text evidence="1">The sequence shown here is derived from an EMBL/GenBank/DDBJ whole genome shotgun (WGS) entry which is preliminary data.</text>
</comment>
<dbReference type="AlphaFoldDB" id="A0A9N9HFC3"/>
<name>A0A9N9HFC3_9GLOM</name>
<evidence type="ECO:0000313" key="1">
    <source>
        <dbReference type="EMBL" id="CAG8684883.1"/>
    </source>
</evidence>
<dbReference type="EMBL" id="CAJVPQ010006451">
    <property type="protein sequence ID" value="CAG8684883.1"/>
    <property type="molecule type" value="Genomic_DNA"/>
</dbReference>
<evidence type="ECO:0000313" key="2">
    <source>
        <dbReference type="Proteomes" id="UP000789570"/>
    </source>
</evidence>
<reference evidence="1" key="1">
    <citation type="submission" date="2021-06" db="EMBL/GenBank/DDBJ databases">
        <authorList>
            <person name="Kallberg Y."/>
            <person name="Tangrot J."/>
            <person name="Rosling A."/>
        </authorList>
    </citation>
    <scope>NUCLEOTIDE SEQUENCE</scope>
    <source>
        <strain evidence="1">UK204</strain>
    </source>
</reference>
<gene>
    <name evidence="1" type="ORF">FCALED_LOCUS12694</name>
</gene>
<dbReference type="Proteomes" id="UP000789570">
    <property type="component" value="Unassembled WGS sequence"/>
</dbReference>